<organism evidence="2 3">
    <name type="scientific">Gordonia lacunae</name>
    <dbReference type="NCBI Taxonomy" id="417102"/>
    <lineage>
        <taxon>Bacteria</taxon>
        <taxon>Bacillati</taxon>
        <taxon>Actinomycetota</taxon>
        <taxon>Actinomycetes</taxon>
        <taxon>Mycobacteriales</taxon>
        <taxon>Gordoniaceae</taxon>
        <taxon>Gordonia</taxon>
    </lineage>
</organism>
<protein>
    <recommendedName>
        <fullName evidence="4">DUF1490 domain-containing protein</fullName>
    </recommendedName>
</protein>
<evidence type="ECO:0000313" key="2">
    <source>
        <dbReference type="EMBL" id="OUC77178.1"/>
    </source>
</evidence>
<dbReference type="EMBL" id="NGFO01000023">
    <property type="protein sequence ID" value="OUC77178.1"/>
    <property type="molecule type" value="Genomic_DNA"/>
</dbReference>
<proteinExistence type="predicted"/>
<evidence type="ECO:0000256" key="1">
    <source>
        <dbReference type="SAM" id="MobiDB-lite"/>
    </source>
</evidence>
<accession>A0A243Q981</accession>
<dbReference type="Pfam" id="PF07371">
    <property type="entry name" value="DUF1490"/>
    <property type="match status" value="1"/>
</dbReference>
<evidence type="ECO:0008006" key="4">
    <source>
        <dbReference type="Google" id="ProtNLM"/>
    </source>
</evidence>
<dbReference type="Proteomes" id="UP000194632">
    <property type="component" value="Unassembled WGS sequence"/>
</dbReference>
<dbReference type="InterPro" id="IPR009963">
    <property type="entry name" value="DUF1490"/>
</dbReference>
<dbReference type="OrthoDB" id="3579065at2"/>
<evidence type="ECO:0000313" key="3">
    <source>
        <dbReference type="Proteomes" id="UP000194632"/>
    </source>
</evidence>
<dbReference type="AlphaFoldDB" id="A0A243Q981"/>
<gene>
    <name evidence="2" type="ORF">CA982_18230</name>
</gene>
<dbReference type="RefSeq" id="WP_086536688.1">
    <property type="nucleotide sequence ID" value="NZ_NGFO01000023.1"/>
</dbReference>
<sequence length="95" mass="9868">MALHALLAKAGATVATGFVGAVAYDAVRTVARSAPLREGAVVATTWGIRGTRKAEEVAESVRLNTADIVAEAKERLGEESTPPGTAVAHDHDHDH</sequence>
<comment type="caution">
    <text evidence="2">The sequence shown here is derived from an EMBL/GenBank/DDBJ whole genome shotgun (WGS) entry which is preliminary data.</text>
</comment>
<keyword evidence="3" id="KW-1185">Reference proteome</keyword>
<reference evidence="2 3" key="1">
    <citation type="submission" date="2017-05" db="EMBL/GenBank/DDBJ databases">
        <title>Biotechnological potential of actinobacteria isolated from South African environments.</title>
        <authorList>
            <person name="Le Roes-Hill M."/>
            <person name="Prins A."/>
            <person name="Durrell K.A."/>
        </authorList>
    </citation>
    <scope>NUCLEOTIDE SEQUENCE [LARGE SCALE GENOMIC DNA]</scope>
    <source>
        <strain evidence="2">BS2</strain>
    </source>
</reference>
<name>A0A243Q981_9ACTN</name>
<feature type="region of interest" description="Disordered" evidence="1">
    <location>
        <begin position="74"/>
        <end position="95"/>
    </location>
</feature>
<dbReference type="STRING" id="417102.CA982_18230"/>